<keyword evidence="3" id="KW-1185">Reference proteome</keyword>
<organism evidence="2 3">
    <name type="scientific">Pristionchus mayeri</name>
    <dbReference type="NCBI Taxonomy" id="1317129"/>
    <lineage>
        <taxon>Eukaryota</taxon>
        <taxon>Metazoa</taxon>
        <taxon>Ecdysozoa</taxon>
        <taxon>Nematoda</taxon>
        <taxon>Chromadorea</taxon>
        <taxon>Rhabditida</taxon>
        <taxon>Rhabditina</taxon>
        <taxon>Diplogasteromorpha</taxon>
        <taxon>Diplogasteroidea</taxon>
        <taxon>Neodiplogasteridae</taxon>
        <taxon>Pristionchus</taxon>
    </lineage>
</organism>
<dbReference type="Pfam" id="PF02931">
    <property type="entry name" value="Neur_chan_LBD"/>
    <property type="match status" value="1"/>
</dbReference>
<sequence>YPTASADNTVDSYADLILKLFKTYESEFLPFAETNSSANEPFPVYLLVQGVTIQEIDEIGWMVNTISSITLSWIDYRLRWNSNEFGNITRIFPKAQKVWRPEVYMCLSADNSIIEPDTISATVSIFTQIKLFISE</sequence>
<feature type="domain" description="Neurotransmitter-gated ion-channel ligand-binding" evidence="1">
    <location>
        <begin position="15"/>
        <end position="113"/>
    </location>
</feature>
<feature type="non-terminal residue" evidence="2">
    <location>
        <position position="1"/>
    </location>
</feature>
<dbReference type="GO" id="GO:0016020">
    <property type="term" value="C:membrane"/>
    <property type="evidence" value="ECO:0007669"/>
    <property type="project" value="InterPro"/>
</dbReference>
<dbReference type="Gene3D" id="2.70.170.10">
    <property type="entry name" value="Neurotransmitter-gated ion-channel ligand-binding domain"/>
    <property type="match status" value="1"/>
</dbReference>
<protein>
    <recommendedName>
        <fullName evidence="1">Neurotransmitter-gated ion-channel ligand-binding domain-containing protein</fullName>
    </recommendedName>
</protein>
<evidence type="ECO:0000313" key="3">
    <source>
        <dbReference type="Proteomes" id="UP001328107"/>
    </source>
</evidence>
<proteinExistence type="predicted"/>
<name>A0AAN4ZVM6_9BILA</name>
<accession>A0AAN4ZVM6</accession>
<feature type="non-terminal residue" evidence="2">
    <location>
        <position position="135"/>
    </location>
</feature>
<dbReference type="SUPFAM" id="SSF63712">
    <property type="entry name" value="Nicotinic receptor ligand binding domain-like"/>
    <property type="match status" value="1"/>
</dbReference>
<comment type="caution">
    <text evidence="2">The sequence shown here is derived from an EMBL/GenBank/DDBJ whole genome shotgun (WGS) entry which is preliminary data.</text>
</comment>
<dbReference type="GO" id="GO:0005230">
    <property type="term" value="F:extracellular ligand-gated monoatomic ion channel activity"/>
    <property type="evidence" value="ECO:0007669"/>
    <property type="project" value="InterPro"/>
</dbReference>
<dbReference type="InterPro" id="IPR036734">
    <property type="entry name" value="Neur_chan_lig-bd_sf"/>
</dbReference>
<reference evidence="3" key="1">
    <citation type="submission" date="2022-10" db="EMBL/GenBank/DDBJ databases">
        <title>Genome assembly of Pristionchus species.</title>
        <authorList>
            <person name="Yoshida K."/>
            <person name="Sommer R.J."/>
        </authorList>
    </citation>
    <scope>NUCLEOTIDE SEQUENCE [LARGE SCALE GENOMIC DNA]</scope>
    <source>
        <strain evidence="3">RS5460</strain>
    </source>
</reference>
<evidence type="ECO:0000259" key="1">
    <source>
        <dbReference type="Pfam" id="PF02931"/>
    </source>
</evidence>
<dbReference type="AlphaFoldDB" id="A0AAN4ZVM6"/>
<dbReference type="EMBL" id="BTRK01000003">
    <property type="protein sequence ID" value="GMR44475.1"/>
    <property type="molecule type" value="Genomic_DNA"/>
</dbReference>
<evidence type="ECO:0000313" key="2">
    <source>
        <dbReference type="EMBL" id="GMR44475.1"/>
    </source>
</evidence>
<dbReference type="InterPro" id="IPR006202">
    <property type="entry name" value="Neur_chan_lig-bd"/>
</dbReference>
<gene>
    <name evidence="2" type="ORF">PMAYCL1PPCAC_14670</name>
</gene>
<dbReference type="Proteomes" id="UP001328107">
    <property type="component" value="Unassembled WGS sequence"/>
</dbReference>